<dbReference type="PANTHER" id="PTHR30055">
    <property type="entry name" value="HTH-TYPE TRANSCRIPTIONAL REGULATOR RUTR"/>
    <property type="match status" value="1"/>
</dbReference>
<dbReference type="EMBL" id="BSFP01000022">
    <property type="protein sequence ID" value="GLL02252.1"/>
    <property type="molecule type" value="Genomic_DNA"/>
</dbReference>
<reference evidence="6" key="1">
    <citation type="journal article" date="2014" name="Int. J. Syst. Evol. Microbiol.">
        <title>Complete genome sequence of Corynebacterium casei LMG S-19264T (=DSM 44701T), isolated from a smear-ripened cheese.</title>
        <authorList>
            <consortium name="US DOE Joint Genome Institute (JGI-PGF)"/>
            <person name="Walter F."/>
            <person name="Albersmeier A."/>
            <person name="Kalinowski J."/>
            <person name="Ruckert C."/>
        </authorList>
    </citation>
    <scope>NUCLEOTIDE SEQUENCE</scope>
    <source>
        <strain evidence="6">VKM Ac-1321</strain>
    </source>
</reference>
<dbReference type="RefSeq" id="WP_271189334.1">
    <property type="nucleotide sequence ID" value="NZ_BSFP01000022.1"/>
</dbReference>
<keyword evidence="1" id="KW-0805">Transcription regulation</keyword>
<accession>A0A9W6KHN4</accession>
<dbReference type="Proteomes" id="UP001143480">
    <property type="component" value="Unassembled WGS sequence"/>
</dbReference>
<sequence>MRSTAEARRAVLLDRAVAVFARNGYHATPVTAVAAAAGISEAYALRLFTNKLGLFTAAVETCYDRILQTLETAAATAPDPDPDKVLQHLGDAYANLIADKNLLMLQVHAQSVSDVPEIKSTVRAGYKRLVAFLRQAGADDGQIQLFIAYGQLCHLIVTAGLDDVDDSWARALTAGMTHVSHHGEAR</sequence>
<feature type="DNA-binding region" description="H-T-H motif" evidence="4">
    <location>
        <begin position="29"/>
        <end position="48"/>
    </location>
</feature>
<protein>
    <submittedName>
        <fullName evidence="6">TetR family transcriptional regulator</fullName>
    </submittedName>
</protein>
<keyword evidence="7" id="KW-1185">Reference proteome</keyword>
<dbReference type="Pfam" id="PF00440">
    <property type="entry name" value="TetR_N"/>
    <property type="match status" value="1"/>
</dbReference>
<evidence type="ECO:0000256" key="3">
    <source>
        <dbReference type="ARBA" id="ARBA00023163"/>
    </source>
</evidence>
<dbReference type="Gene3D" id="1.10.357.10">
    <property type="entry name" value="Tetracycline Repressor, domain 2"/>
    <property type="match status" value="1"/>
</dbReference>
<evidence type="ECO:0000256" key="1">
    <source>
        <dbReference type="ARBA" id="ARBA00023015"/>
    </source>
</evidence>
<keyword evidence="3" id="KW-0804">Transcription</keyword>
<proteinExistence type="predicted"/>
<dbReference type="PANTHER" id="PTHR30055:SF234">
    <property type="entry name" value="HTH-TYPE TRANSCRIPTIONAL REGULATOR BETI"/>
    <property type="match status" value="1"/>
</dbReference>
<organism evidence="6 7">
    <name type="scientific">Dactylosporangium matsuzakiense</name>
    <dbReference type="NCBI Taxonomy" id="53360"/>
    <lineage>
        <taxon>Bacteria</taxon>
        <taxon>Bacillati</taxon>
        <taxon>Actinomycetota</taxon>
        <taxon>Actinomycetes</taxon>
        <taxon>Micromonosporales</taxon>
        <taxon>Micromonosporaceae</taxon>
        <taxon>Dactylosporangium</taxon>
    </lineage>
</organism>
<dbReference type="InterPro" id="IPR050109">
    <property type="entry name" value="HTH-type_TetR-like_transc_reg"/>
</dbReference>
<dbReference type="InterPro" id="IPR009057">
    <property type="entry name" value="Homeodomain-like_sf"/>
</dbReference>
<dbReference type="GO" id="GO:0003700">
    <property type="term" value="F:DNA-binding transcription factor activity"/>
    <property type="evidence" value="ECO:0007669"/>
    <property type="project" value="TreeGrafter"/>
</dbReference>
<evidence type="ECO:0000313" key="6">
    <source>
        <dbReference type="EMBL" id="GLL02252.1"/>
    </source>
</evidence>
<evidence type="ECO:0000256" key="4">
    <source>
        <dbReference type="PROSITE-ProRule" id="PRU00335"/>
    </source>
</evidence>
<keyword evidence="2 4" id="KW-0238">DNA-binding</keyword>
<dbReference type="PROSITE" id="PS50977">
    <property type="entry name" value="HTH_TETR_2"/>
    <property type="match status" value="1"/>
</dbReference>
<dbReference type="GO" id="GO:0000976">
    <property type="term" value="F:transcription cis-regulatory region binding"/>
    <property type="evidence" value="ECO:0007669"/>
    <property type="project" value="TreeGrafter"/>
</dbReference>
<comment type="caution">
    <text evidence="6">The sequence shown here is derived from an EMBL/GenBank/DDBJ whole genome shotgun (WGS) entry which is preliminary data.</text>
</comment>
<evidence type="ECO:0000313" key="7">
    <source>
        <dbReference type="Proteomes" id="UP001143480"/>
    </source>
</evidence>
<evidence type="ECO:0000259" key="5">
    <source>
        <dbReference type="PROSITE" id="PS50977"/>
    </source>
</evidence>
<reference evidence="6" key="2">
    <citation type="submission" date="2023-01" db="EMBL/GenBank/DDBJ databases">
        <authorList>
            <person name="Sun Q."/>
            <person name="Evtushenko L."/>
        </authorList>
    </citation>
    <scope>NUCLEOTIDE SEQUENCE</scope>
    <source>
        <strain evidence="6">VKM Ac-1321</strain>
    </source>
</reference>
<gene>
    <name evidence="6" type="ORF">GCM10017581_039940</name>
</gene>
<name>A0A9W6KHN4_9ACTN</name>
<evidence type="ECO:0000256" key="2">
    <source>
        <dbReference type="ARBA" id="ARBA00023125"/>
    </source>
</evidence>
<dbReference type="AlphaFoldDB" id="A0A9W6KHN4"/>
<dbReference type="SUPFAM" id="SSF46689">
    <property type="entry name" value="Homeodomain-like"/>
    <property type="match status" value="1"/>
</dbReference>
<dbReference type="InterPro" id="IPR001647">
    <property type="entry name" value="HTH_TetR"/>
</dbReference>
<feature type="domain" description="HTH tetR-type" evidence="5">
    <location>
        <begin position="6"/>
        <end position="66"/>
    </location>
</feature>